<dbReference type="InterPro" id="IPR021005">
    <property type="entry name" value="Znf_CGNR"/>
</dbReference>
<dbReference type="InterPro" id="IPR023286">
    <property type="entry name" value="ABATE_dom_sf"/>
</dbReference>
<name>A0A853BH39_9ACTN</name>
<evidence type="ECO:0000313" key="3">
    <source>
        <dbReference type="Proteomes" id="UP000575985"/>
    </source>
</evidence>
<dbReference type="PANTHER" id="PTHR35525">
    <property type="entry name" value="BLL6575 PROTEIN"/>
    <property type="match status" value="1"/>
</dbReference>
<protein>
    <submittedName>
        <fullName evidence="2">Putative RNA-binding Zn ribbon-like protein</fullName>
    </submittedName>
</protein>
<keyword evidence="3" id="KW-1185">Reference proteome</keyword>
<dbReference type="Pfam" id="PF11706">
    <property type="entry name" value="zf-CGNR"/>
    <property type="match status" value="1"/>
</dbReference>
<evidence type="ECO:0000259" key="1">
    <source>
        <dbReference type="Pfam" id="PF11706"/>
    </source>
</evidence>
<reference evidence="2 3" key="1">
    <citation type="submission" date="2020-07" db="EMBL/GenBank/DDBJ databases">
        <title>Sequencing the genomes of 1000 actinobacteria strains.</title>
        <authorList>
            <person name="Klenk H.-P."/>
        </authorList>
    </citation>
    <scope>NUCLEOTIDE SEQUENCE [LARGE SCALE GENOMIC DNA]</scope>
    <source>
        <strain evidence="2 3">DSM 45927</strain>
    </source>
</reference>
<dbReference type="InterPro" id="IPR010852">
    <property type="entry name" value="ABATE"/>
</dbReference>
<dbReference type="SUPFAM" id="SSF160904">
    <property type="entry name" value="Jann2411-like"/>
    <property type="match status" value="1"/>
</dbReference>
<gene>
    <name evidence="2" type="ORF">HNR12_000627</name>
</gene>
<dbReference type="PANTHER" id="PTHR35525:SF3">
    <property type="entry name" value="BLL6575 PROTEIN"/>
    <property type="match status" value="1"/>
</dbReference>
<dbReference type="AlphaFoldDB" id="A0A853BH39"/>
<dbReference type="EMBL" id="JACCFO010000001">
    <property type="protein sequence ID" value="NYI94350.1"/>
    <property type="molecule type" value="Genomic_DNA"/>
</dbReference>
<accession>A0A853BH39</accession>
<sequence length="180" mass="19049">MAAYTRPPAPDADLRRVEELCNTAAFLHGTDALAEAGSAAAWLAARSPGAPRPDEAELALLVAVREDVRAYLADPHDAGARAALTRHARGLLGPPRWEGAGQVGLGAGAGGAAAAAAARALEGLAHADLTGRRARLKVCRAPECRYVFYDRSPANNGAWCSMEICGARHKMRSYRTRRRP</sequence>
<proteinExistence type="predicted"/>
<dbReference type="RefSeq" id="WP_179766010.1">
    <property type="nucleotide sequence ID" value="NZ_JACCFO010000001.1"/>
</dbReference>
<dbReference type="Gene3D" id="1.10.3300.10">
    <property type="entry name" value="Jann2411-like domain"/>
    <property type="match status" value="1"/>
</dbReference>
<dbReference type="Proteomes" id="UP000575985">
    <property type="component" value="Unassembled WGS sequence"/>
</dbReference>
<comment type="caution">
    <text evidence="2">The sequence shown here is derived from an EMBL/GenBank/DDBJ whole genome shotgun (WGS) entry which is preliminary data.</text>
</comment>
<feature type="domain" description="Zinc finger CGNR" evidence="1">
    <location>
        <begin position="135"/>
        <end position="178"/>
    </location>
</feature>
<organism evidence="2 3">
    <name type="scientific">Streptomonospora nanhaiensis</name>
    <dbReference type="NCBI Taxonomy" id="1323731"/>
    <lineage>
        <taxon>Bacteria</taxon>
        <taxon>Bacillati</taxon>
        <taxon>Actinomycetota</taxon>
        <taxon>Actinomycetes</taxon>
        <taxon>Streptosporangiales</taxon>
        <taxon>Nocardiopsidaceae</taxon>
        <taxon>Streptomonospora</taxon>
    </lineage>
</organism>
<evidence type="ECO:0000313" key="2">
    <source>
        <dbReference type="EMBL" id="NYI94350.1"/>
    </source>
</evidence>